<comment type="subcellular location">
    <subcellularLocation>
        <location evidence="2">Nucleus</location>
    </subcellularLocation>
</comment>
<evidence type="ECO:0000259" key="8">
    <source>
        <dbReference type="Pfam" id="PF13359"/>
    </source>
</evidence>
<evidence type="ECO:0000256" key="1">
    <source>
        <dbReference type="ARBA" id="ARBA00001968"/>
    </source>
</evidence>
<dbReference type="PANTHER" id="PTHR22930">
    <property type="match status" value="1"/>
</dbReference>
<name>A0ABD1YHE0_9MARC</name>
<keyword evidence="6" id="KW-0378">Hydrolase</keyword>
<gene>
    <name evidence="9" type="ORF">R1flu_014789</name>
</gene>
<protein>
    <recommendedName>
        <fullName evidence="8">DDE Tnp4 domain-containing protein</fullName>
    </recommendedName>
</protein>
<sequence length="372" mass="42347">MNKLVVVSPRLSADLDSDMWFVITAVCLAASVIIEVLSSFEDEDDDVLENMQRPFLDLRTVLLVYSYYVLKLRGCLCQRLLDLDAVIFKLAIGQNYFHIGKRFRIGSSTVQEMMYDVVLAINRELGSRFMRWPRGQAMTRISEKFYRKCGLPNIQGAIDGTHIRVRTPKKDASQYFNRKQFHSLLMQAVCDPDGVFLDISCGMLGHTNDKRVLRQSKFLQKVEMGEILSGPEMVINGGYKLKPYVLGDAGYYAADWLVMPYSLNPHSTSVQHLFNERQIRGWICIKQAFGVLKARWQILTVGITSSIQWAAKIVKACCVLHNLLVKCRVESLGRVSDNMEIPPRFSSGSNRLHLGDYGYDVHNQLCEFLALN</sequence>
<evidence type="ECO:0000313" key="10">
    <source>
        <dbReference type="Proteomes" id="UP001605036"/>
    </source>
</evidence>
<keyword evidence="7" id="KW-0539">Nucleus</keyword>
<accession>A0ABD1YHE0</accession>
<dbReference type="Proteomes" id="UP001605036">
    <property type="component" value="Unassembled WGS sequence"/>
</dbReference>
<dbReference type="AlphaFoldDB" id="A0ABD1YHE0"/>
<keyword evidence="4" id="KW-0540">Nuclease</keyword>
<evidence type="ECO:0000256" key="3">
    <source>
        <dbReference type="ARBA" id="ARBA00006958"/>
    </source>
</evidence>
<dbReference type="GO" id="GO:0046872">
    <property type="term" value="F:metal ion binding"/>
    <property type="evidence" value="ECO:0007669"/>
    <property type="project" value="UniProtKB-KW"/>
</dbReference>
<organism evidence="9 10">
    <name type="scientific">Riccia fluitans</name>
    <dbReference type="NCBI Taxonomy" id="41844"/>
    <lineage>
        <taxon>Eukaryota</taxon>
        <taxon>Viridiplantae</taxon>
        <taxon>Streptophyta</taxon>
        <taxon>Embryophyta</taxon>
        <taxon>Marchantiophyta</taxon>
        <taxon>Marchantiopsida</taxon>
        <taxon>Marchantiidae</taxon>
        <taxon>Marchantiales</taxon>
        <taxon>Ricciaceae</taxon>
        <taxon>Riccia</taxon>
    </lineage>
</organism>
<evidence type="ECO:0000256" key="5">
    <source>
        <dbReference type="ARBA" id="ARBA00022723"/>
    </source>
</evidence>
<keyword evidence="5" id="KW-0479">Metal-binding</keyword>
<evidence type="ECO:0000313" key="9">
    <source>
        <dbReference type="EMBL" id="KAL2630103.1"/>
    </source>
</evidence>
<dbReference type="PANTHER" id="PTHR22930:SF85">
    <property type="entry name" value="GH03217P-RELATED"/>
    <property type="match status" value="1"/>
</dbReference>
<dbReference type="GO" id="GO:0004518">
    <property type="term" value="F:nuclease activity"/>
    <property type="evidence" value="ECO:0007669"/>
    <property type="project" value="UniProtKB-KW"/>
</dbReference>
<dbReference type="EMBL" id="JBHFFA010000004">
    <property type="protein sequence ID" value="KAL2630103.1"/>
    <property type="molecule type" value="Genomic_DNA"/>
</dbReference>
<feature type="domain" description="DDE Tnp4" evidence="8">
    <location>
        <begin position="158"/>
        <end position="322"/>
    </location>
</feature>
<comment type="caution">
    <text evidence="9">The sequence shown here is derived from an EMBL/GenBank/DDBJ whole genome shotgun (WGS) entry which is preliminary data.</text>
</comment>
<evidence type="ECO:0000256" key="6">
    <source>
        <dbReference type="ARBA" id="ARBA00022801"/>
    </source>
</evidence>
<dbReference type="Pfam" id="PF13359">
    <property type="entry name" value="DDE_Tnp_4"/>
    <property type="match status" value="1"/>
</dbReference>
<dbReference type="InterPro" id="IPR027806">
    <property type="entry name" value="HARBI1_dom"/>
</dbReference>
<proteinExistence type="inferred from homology"/>
<evidence type="ECO:0000256" key="2">
    <source>
        <dbReference type="ARBA" id="ARBA00004123"/>
    </source>
</evidence>
<evidence type="ECO:0000256" key="4">
    <source>
        <dbReference type="ARBA" id="ARBA00022722"/>
    </source>
</evidence>
<reference evidence="9 10" key="1">
    <citation type="submission" date="2024-09" db="EMBL/GenBank/DDBJ databases">
        <title>Chromosome-scale assembly of Riccia fluitans.</title>
        <authorList>
            <person name="Paukszto L."/>
            <person name="Sawicki J."/>
            <person name="Karawczyk K."/>
            <person name="Piernik-Szablinska J."/>
            <person name="Szczecinska M."/>
            <person name="Mazdziarz M."/>
        </authorList>
    </citation>
    <scope>NUCLEOTIDE SEQUENCE [LARGE SCALE GENOMIC DNA]</scope>
    <source>
        <strain evidence="9">Rf_01</strain>
        <tissue evidence="9">Aerial parts of the thallus</tissue>
    </source>
</reference>
<dbReference type="InterPro" id="IPR045249">
    <property type="entry name" value="HARBI1-like"/>
</dbReference>
<dbReference type="GO" id="GO:0016787">
    <property type="term" value="F:hydrolase activity"/>
    <property type="evidence" value="ECO:0007669"/>
    <property type="project" value="UniProtKB-KW"/>
</dbReference>
<dbReference type="GO" id="GO:0005634">
    <property type="term" value="C:nucleus"/>
    <property type="evidence" value="ECO:0007669"/>
    <property type="project" value="UniProtKB-SubCell"/>
</dbReference>
<evidence type="ECO:0000256" key="7">
    <source>
        <dbReference type="ARBA" id="ARBA00023242"/>
    </source>
</evidence>
<keyword evidence="10" id="KW-1185">Reference proteome</keyword>
<comment type="cofactor">
    <cofactor evidence="1">
        <name>a divalent metal cation</name>
        <dbReference type="ChEBI" id="CHEBI:60240"/>
    </cofactor>
</comment>
<comment type="similarity">
    <text evidence="3">Belongs to the HARBI1 family.</text>
</comment>